<organism evidence="2">
    <name type="scientific">marine metagenome</name>
    <dbReference type="NCBI Taxonomy" id="408172"/>
    <lineage>
        <taxon>unclassified sequences</taxon>
        <taxon>metagenomes</taxon>
        <taxon>ecological metagenomes</taxon>
    </lineage>
</organism>
<protein>
    <submittedName>
        <fullName evidence="2">Uncharacterized protein</fullName>
    </submittedName>
</protein>
<sequence length="69" mass="7252">VADPTPPASDREPDQPSADPVPEVDDAMLERLEADLATIEAAMDRVDSGDLEGYGAVAARLDDETPEAT</sequence>
<name>A0A381PFQ8_9ZZZZ</name>
<dbReference type="EMBL" id="UINC01000967">
    <property type="protein sequence ID" value="SUZ65770.1"/>
    <property type="molecule type" value="Genomic_DNA"/>
</dbReference>
<feature type="non-terminal residue" evidence="2">
    <location>
        <position position="1"/>
    </location>
</feature>
<reference evidence="2" key="1">
    <citation type="submission" date="2018-05" db="EMBL/GenBank/DDBJ databases">
        <authorList>
            <person name="Lanie J.A."/>
            <person name="Ng W.-L."/>
            <person name="Kazmierczak K.M."/>
            <person name="Andrzejewski T.M."/>
            <person name="Davidsen T.M."/>
            <person name="Wayne K.J."/>
            <person name="Tettelin H."/>
            <person name="Glass J.I."/>
            <person name="Rusch D."/>
            <person name="Podicherti R."/>
            <person name="Tsui H.-C.T."/>
            <person name="Winkler M.E."/>
        </authorList>
    </citation>
    <scope>NUCLEOTIDE SEQUENCE</scope>
</reference>
<dbReference type="AlphaFoldDB" id="A0A381PFQ8"/>
<feature type="region of interest" description="Disordered" evidence="1">
    <location>
        <begin position="1"/>
        <end position="22"/>
    </location>
</feature>
<gene>
    <name evidence="2" type="ORF">METZ01_LOCUS18624</name>
</gene>
<accession>A0A381PFQ8</accession>
<evidence type="ECO:0000256" key="1">
    <source>
        <dbReference type="SAM" id="MobiDB-lite"/>
    </source>
</evidence>
<proteinExistence type="predicted"/>
<evidence type="ECO:0000313" key="2">
    <source>
        <dbReference type="EMBL" id="SUZ65770.1"/>
    </source>
</evidence>